<gene>
    <name evidence="2" type="ORF">LA55_1027</name>
</gene>
<name>A0A0B6CSC1_9GAMM</name>
<proteinExistence type="predicted"/>
<dbReference type="Proteomes" id="UP000031830">
    <property type="component" value="Chromosome"/>
</dbReference>
<dbReference type="OrthoDB" id="5605450at2"/>
<dbReference type="AlphaFoldDB" id="A0A0B6CSC1"/>
<feature type="signal peptide" evidence="1">
    <location>
        <begin position="1"/>
        <end position="21"/>
    </location>
</feature>
<dbReference type="STRING" id="28110.KU46_1537"/>
<dbReference type="KEGG" id="fpz:LA55_1027"/>
<reference evidence="2 3" key="1">
    <citation type="journal article" date="2015" name="Genome Announc.">
        <title>Genome sequencing of 18 francisella strains to aid in assay development and testing.</title>
        <authorList>
            <person name="Johnson S.L."/>
            <person name="Daligault H.E."/>
            <person name="Davenport K.W."/>
            <person name="Coyne S.R."/>
            <person name="Frey K.G."/>
            <person name="Koroleva G.I."/>
            <person name="Broomall S.M."/>
            <person name="Bishop-Lilly K.A."/>
            <person name="Bruce D.C."/>
            <person name="Chertkov O."/>
            <person name="Freitas T."/>
            <person name="Jaissle J."/>
            <person name="Ladner J.T."/>
            <person name="Rosenzweig C.N."/>
            <person name="Gibbons H.S."/>
            <person name="Palacios G.F."/>
            <person name="Redden C.L."/>
            <person name="Xu Y."/>
            <person name="Minogue T.D."/>
            <person name="Chain P.S."/>
        </authorList>
    </citation>
    <scope>NUCLEOTIDE SEQUENCE [LARGE SCALE GENOMIC DNA]</scope>
    <source>
        <strain evidence="2 3">GA01-2794</strain>
    </source>
</reference>
<feature type="chain" id="PRO_5002120208" evidence="1">
    <location>
        <begin position="22"/>
        <end position="228"/>
    </location>
</feature>
<evidence type="ECO:0000313" key="3">
    <source>
        <dbReference type="Proteomes" id="UP000031830"/>
    </source>
</evidence>
<protein>
    <submittedName>
        <fullName evidence="2">Uncharacterized protein</fullName>
    </submittedName>
</protein>
<dbReference type="RefSeq" id="WP_044526186.1">
    <property type="nucleotide sequence ID" value="NZ_CP009440.1"/>
</dbReference>
<sequence>MKKLVPFCLIGFIGSVSLAVAASDDCVEYNTIKYTTQAETTIKSDSILVEVTGYATTTLDKQNSIENQITDSINNIVKSDWKVKNIEQNTSNSGAINITIQLQSRISQGDLNKLQQAIENQDRSSGKRLAVKVLDYNPPSKEVEAAKQQLMIQLFKDTKDYLANFNKQTNSNYTIQSVQYIDIDSYKPRNTVMLMKSAAYNETDTSSYNPVTVSQDINIRANVTFMEK</sequence>
<keyword evidence="1" id="KW-0732">Signal</keyword>
<evidence type="ECO:0000256" key="1">
    <source>
        <dbReference type="SAM" id="SignalP"/>
    </source>
</evidence>
<dbReference type="EMBL" id="CP009440">
    <property type="protein sequence ID" value="AJI53379.1"/>
    <property type="molecule type" value="Genomic_DNA"/>
</dbReference>
<evidence type="ECO:0000313" key="2">
    <source>
        <dbReference type="EMBL" id="AJI53379.1"/>
    </source>
</evidence>
<organism evidence="2 3">
    <name type="scientific">Francisella philomiragia</name>
    <dbReference type="NCBI Taxonomy" id="28110"/>
    <lineage>
        <taxon>Bacteria</taxon>
        <taxon>Pseudomonadati</taxon>
        <taxon>Pseudomonadota</taxon>
        <taxon>Gammaproteobacteria</taxon>
        <taxon>Thiotrichales</taxon>
        <taxon>Francisellaceae</taxon>
        <taxon>Francisella</taxon>
    </lineage>
</organism>
<accession>A0A0B6CSC1</accession>